<dbReference type="GeneID" id="80541236"/>
<name>A0A5B8YR90_9ABAC</name>
<reference evidence="1" key="1">
    <citation type="journal article" date="2019" name="Viruses">
        <title>A Novel Alphabaculovirus from the Soybean Looper, Chrysodeixis includens, that Produces Tetrahedral Occlusion Bodies and Encodes Two Copies of he65.</title>
        <authorList>
            <person name="Harrison R.L."/>
            <person name="Rowley D.L."/>
            <person name="Popham H.J.R."/>
        </authorList>
    </citation>
    <scope>NUCLEOTIDE SEQUENCE</scope>
    <source>
        <strain evidence="1">ChinNPV-1</strain>
    </source>
</reference>
<dbReference type="Pfam" id="PF06851">
    <property type="entry name" value="DUF1247"/>
    <property type="match status" value="1"/>
</dbReference>
<dbReference type="Proteomes" id="UP001162233">
    <property type="component" value="Segment"/>
</dbReference>
<dbReference type="KEGG" id="vg:80541236"/>
<accession>A0A5B8YR90</accession>
<evidence type="ECO:0000313" key="2">
    <source>
        <dbReference type="Proteomes" id="UP001162233"/>
    </source>
</evidence>
<dbReference type="EMBL" id="MK746083">
    <property type="protein sequence ID" value="QED40550.1"/>
    <property type="molecule type" value="Genomic_DNA"/>
</dbReference>
<sequence length="194" mass="22817">MLDNSSIVKRRSSFHSDLVQLTAKIMDTSVFQNVEYEPRLGDVLQDMGRNKLLFRRLKDNNFAINETHLLSNEARDYLNALQIEKFYTCRLCYHVNEANRCDFHKKYVPLSLLNKKNNDEYYNFLNTEMGSISFIETYYSFLSTQQWKFASVILLRDLTECSSIKELLNSYNYACDDGVDTVDFETMDIEETPE</sequence>
<evidence type="ECO:0000313" key="1">
    <source>
        <dbReference type="EMBL" id="QED40550.1"/>
    </source>
</evidence>
<organism evidence="1 2">
    <name type="scientific">Chrysodeixis includens nucleopolyhedrovirus</name>
    <dbReference type="NCBI Taxonomy" id="1207438"/>
    <lineage>
        <taxon>Viruses</taxon>
        <taxon>Viruses incertae sedis</taxon>
        <taxon>Naldaviricetes</taxon>
        <taxon>Lefavirales</taxon>
        <taxon>Baculoviridae</taxon>
        <taxon>Alphabaculovirus</taxon>
        <taxon>Alphabaculovirus chrincludentis</taxon>
        <taxon>Alphabaculovirus alterchrincludentis</taxon>
    </lineage>
</organism>
<protein>
    <recommendedName>
        <fullName evidence="3">Ac34</fullName>
    </recommendedName>
</protein>
<dbReference type="RefSeq" id="YP_010802466.1">
    <property type="nucleotide sequence ID" value="NC_077025.1"/>
</dbReference>
<evidence type="ECO:0008006" key="3">
    <source>
        <dbReference type="Google" id="ProtNLM"/>
    </source>
</evidence>
<proteinExistence type="predicted"/>
<keyword evidence="2" id="KW-1185">Reference proteome</keyword>
<dbReference type="InterPro" id="IPR009657">
    <property type="entry name" value="Protein_Ac34"/>
</dbReference>